<proteinExistence type="predicted"/>
<dbReference type="Gene3D" id="3.40.50.2000">
    <property type="entry name" value="Glycogen Phosphorylase B"/>
    <property type="match status" value="2"/>
</dbReference>
<evidence type="ECO:0000313" key="6">
    <source>
        <dbReference type="Proteomes" id="UP000317043"/>
    </source>
</evidence>
<feature type="domain" description="Glycosyltransferase subfamily 4-like N-terminal" evidence="4">
    <location>
        <begin position="51"/>
        <end position="236"/>
    </location>
</feature>
<gene>
    <name evidence="5" type="ORF">FB566_3595</name>
</gene>
<dbReference type="PANTHER" id="PTHR12526:SF627">
    <property type="entry name" value="D-RHAMNOSYLTRANSFERASE WBPZ"/>
    <property type="match status" value="1"/>
</dbReference>
<protein>
    <submittedName>
        <fullName evidence="5">Glycosyltransferase involved in cell wall biosynthesis</fullName>
    </submittedName>
</protein>
<dbReference type="CDD" id="cd03820">
    <property type="entry name" value="GT4_AmsD-like"/>
    <property type="match status" value="1"/>
</dbReference>
<dbReference type="SUPFAM" id="SSF53756">
    <property type="entry name" value="UDP-Glycosyltransferase/glycogen phosphorylase"/>
    <property type="match status" value="1"/>
</dbReference>
<dbReference type="AlphaFoldDB" id="A0A543AZU0"/>
<sequence length="713" mass="78640">MTGDTTFPLDARECDLTVPTDLAMEDDDEPDSTGASLMKITFLVHAMYGLGGTIRTTLNTASALADRGHEVEIVSVVRAGTQPRLEFDPRVRVMSLLDKRPDSHRDPADGGHIRTGRDRALLEQPSAAFPKAETIYHKYSALTDRRIARFLRHHRTDVYVGTRPGLNVYLSQFAAGRAVLVGQEHMFHDYHSAALRRRMAQAYRRLDAFVTVTAADADKYRETMPHLADRIHFIPNTVPQCRVEPADGTSRTIIAAGRIEKVKRYDLLIRAFEEVVAGHPDWKLRIYGVGSEVENLRDLIGQLGLNNSVLLMGAHSPIDVEWVKGSIAAVTSEYESFGLTIIEAMSAGLPVVSTACRMGPLELIDDEVDGLLVTPGDTGAIASGLRKLIENPDLRHRMSQAAQAKARKFAPDMVVGQHEALFQSLHDTHHPRPRPKLRLRDTLTKGAYRKLDRRDVVPSAGLATTVACRARAFDELRIDVSGPVQSARLVSERHSPVELTLEPCPGGASIDLPPRVWRSMSAGTWQLEVDGSMPKVIYVDSRALAGGRTDDGVPLSAVPYADGGCLAIRLWKRKLYAEMDHVRWVGASLQIEGDVFGGVPVPADARMCLKSANGSTEPIDVPLSLRGSRFSALIDTDELRTHHTGEHDVWHPYLLSSAFPGGRLRPGRFFDDIANKRRIVRFPANTIGKVRVEPYCMSDNQLAIRVTGELDVS</sequence>
<evidence type="ECO:0000256" key="1">
    <source>
        <dbReference type="ARBA" id="ARBA00022676"/>
    </source>
</evidence>
<evidence type="ECO:0000256" key="2">
    <source>
        <dbReference type="ARBA" id="ARBA00022679"/>
    </source>
</evidence>
<dbReference type="PANTHER" id="PTHR12526">
    <property type="entry name" value="GLYCOSYLTRANSFERASE"/>
    <property type="match status" value="1"/>
</dbReference>
<evidence type="ECO:0000259" key="4">
    <source>
        <dbReference type="Pfam" id="PF13579"/>
    </source>
</evidence>
<feature type="domain" description="Glycosyl transferase family 1" evidence="3">
    <location>
        <begin position="244"/>
        <end position="403"/>
    </location>
</feature>
<dbReference type="Proteomes" id="UP000317043">
    <property type="component" value="Unassembled WGS sequence"/>
</dbReference>
<evidence type="ECO:0000259" key="3">
    <source>
        <dbReference type="Pfam" id="PF00534"/>
    </source>
</evidence>
<comment type="caution">
    <text evidence="5">The sequence shown here is derived from an EMBL/GenBank/DDBJ whole genome shotgun (WGS) entry which is preliminary data.</text>
</comment>
<name>A0A543AZU0_9ACTN</name>
<keyword evidence="6" id="KW-1185">Reference proteome</keyword>
<organism evidence="5 6">
    <name type="scientific">Stackebrandtia endophytica</name>
    <dbReference type="NCBI Taxonomy" id="1496996"/>
    <lineage>
        <taxon>Bacteria</taxon>
        <taxon>Bacillati</taxon>
        <taxon>Actinomycetota</taxon>
        <taxon>Actinomycetes</taxon>
        <taxon>Glycomycetales</taxon>
        <taxon>Glycomycetaceae</taxon>
        <taxon>Stackebrandtia</taxon>
    </lineage>
</organism>
<accession>A0A543AZU0</accession>
<keyword evidence="2 5" id="KW-0808">Transferase</keyword>
<reference evidence="5 6" key="1">
    <citation type="submission" date="2019-06" db="EMBL/GenBank/DDBJ databases">
        <title>Sequencing the genomes of 1000 actinobacteria strains.</title>
        <authorList>
            <person name="Klenk H.-P."/>
        </authorList>
    </citation>
    <scope>NUCLEOTIDE SEQUENCE [LARGE SCALE GENOMIC DNA]</scope>
    <source>
        <strain evidence="5 6">DSM 45928</strain>
    </source>
</reference>
<dbReference type="InterPro" id="IPR028098">
    <property type="entry name" value="Glyco_trans_4-like_N"/>
</dbReference>
<evidence type="ECO:0000313" key="5">
    <source>
        <dbReference type="EMBL" id="TQL78020.1"/>
    </source>
</evidence>
<dbReference type="Pfam" id="PF13579">
    <property type="entry name" value="Glyco_trans_4_4"/>
    <property type="match status" value="1"/>
</dbReference>
<dbReference type="EMBL" id="VFOW01000001">
    <property type="protein sequence ID" value="TQL78020.1"/>
    <property type="molecule type" value="Genomic_DNA"/>
</dbReference>
<dbReference type="GO" id="GO:0016757">
    <property type="term" value="F:glycosyltransferase activity"/>
    <property type="evidence" value="ECO:0007669"/>
    <property type="project" value="UniProtKB-KW"/>
</dbReference>
<dbReference type="Pfam" id="PF00534">
    <property type="entry name" value="Glycos_transf_1"/>
    <property type="match status" value="1"/>
</dbReference>
<dbReference type="InterPro" id="IPR001296">
    <property type="entry name" value="Glyco_trans_1"/>
</dbReference>
<dbReference type="InParanoid" id="A0A543AZU0"/>
<keyword evidence="1" id="KW-0328">Glycosyltransferase</keyword>